<name>A0A2H0NAP0_9BACT</name>
<dbReference type="Proteomes" id="UP000228867">
    <property type="component" value="Unassembled WGS sequence"/>
</dbReference>
<feature type="transmembrane region" description="Helical" evidence="1">
    <location>
        <begin position="75"/>
        <end position="94"/>
    </location>
</feature>
<evidence type="ECO:0000313" key="2">
    <source>
        <dbReference type="EMBL" id="PIR05968.1"/>
    </source>
</evidence>
<evidence type="ECO:0000313" key="3">
    <source>
        <dbReference type="Proteomes" id="UP000228867"/>
    </source>
</evidence>
<dbReference type="EMBL" id="PCWR01000074">
    <property type="protein sequence ID" value="PIR05968.1"/>
    <property type="molecule type" value="Genomic_DNA"/>
</dbReference>
<accession>A0A2H0NAP0</accession>
<gene>
    <name evidence="2" type="ORF">COV54_03755</name>
</gene>
<dbReference type="AlphaFoldDB" id="A0A2H0NAP0"/>
<protein>
    <submittedName>
        <fullName evidence="2">Uncharacterized protein</fullName>
    </submittedName>
</protein>
<keyword evidence="1" id="KW-0812">Transmembrane</keyword>
<feature type="transmembrane region" description="Helical" evidence="1">
    <location>
        <begin position="12"/>
        <end position="31"/>
    </location>
</feature>
<feature type="transmembrane region" description="Helical" evidence="1">
    <location>
        <begin position="106"/>
        <end position="130"/>
    </location>
</feature>
<evidence type="ECO:0000256" key="1">
    <source>
        <dbReference type="SAM" id="Phobius"/>
    </source>
</evidence>
<comment type="caution">
    <text evidence="2">The sequence shown here is derived from an EMBL/GenBank/DDBJ whole genome shotgun (WGS) entry which is preliminary data.</text>
</comment>
<keyword evidence="1" id="KW-1133">Transmembrane helix</keyword>
<proteinExistence type="predicted"/>
<sequence length="140" mass="16445">MEQIPLPIKTKIAVWWIIIVSVIGAIFFVILHMTTDYTMGPGFIIMFFLFIIILLPSFFLLISGLLLLKRKKWAWWFTIVIFSIQIAELIYIVFRQIANFINTPFPFTIFDIVFDLPILIFLPSLILLLLDRKNFFKIAS</sequence>
<reference evidence="2 3" key="1">
    <citation type="submission" date="2017-09" db="EMBL/GenBank/DDBJ databases">
        <title>Depth-based differentiation of microbial function through sediment-hosted aquifers and enrichment of novel symbionts in the deep terrestrial subsurface.</title>
        <authorList>
            <person name="Probst A.J."/>
            <person name="Ladd B."/>
            <person name="Jarett J.K."/>
            <person name="Geller-Mcgrath D.E."/>
            <person name="Sieber C.M."/>
            <person name="Emerson J.B."/>
            <person name="Anantharaman K."/>
            <person name="Thomas B.C."/>
            <person name="Malmstrom R."/>
            <person name="Stieglmeier M."/>
            <person name="Klingl A."/>
            <person name="Woyke T."/>
            <person name="Ryan C.M."/>
            <person name="Banfield J.F."/>
        </authorList>
    </citation>
    <scope>NUCLEOTIDE SEQUENCE [LARGE SCALE GENOMIC DNA]</scope>
    <source>
        <strain evidence="2">CG11_big_fil_rev_8_21_14_0_20_38_23</strain>
    </source>
</reference>
<organism evidence="2 3">
    <name type="scientific">Candidatus Jorgensenbacteria bacterium CG11_big_fil_rev_8_21_14_0_20_38_23</name>
    <dbReference type="NCBI Taxonomy" id="1974594"/>
    <lineage>
        <taxon>Bacteria</taxon>
        <taxon>Candidatus Joergenseniibacteriota</taxon>
    </lineage>
</organism>
<keyword evidence="1" id="KW-0472">Membrane</keyword>
<feature type="transmembrane region" description="Helical" evidence="1">
    <location>
        <begin position="43"/>
        <end position="68"/>
    </location>
</feature>